<dbReference type="Pfam" id="PF00891">
    <property type="entry name" value="Methyltransf_2"/>
    <property type="match status" value="1"/>
</dbReference>
<dbReference type="InterPro" id="IPR036390">
    <property type="entry name" value="WH_DNA-bd_sf"/>
</dbReference>
<feature type="domain" description="O-methyltransferase C-terminal" evidence="4">
    <location>
        <begin position="254"/>
        <end position="393"/>
    </location>
</feature>
<dbReference type="AlphaFoldDB" id="A0A2C5ZPU0"/>
<comment type="caution">
    <text evidence="5">The sequence shown here is derived from an EMBL/GenBank/DDBJ whole genome shotgun (WGS) entry which is preliminary data.</text>
</comment>
<dbReference type="Proteomes" id="UP000224854">
    <property type="component" value="Unassembled WGS sequence"/>
</dbReference>
<keyword evidence="2" id="KW-0808">Transferase</keyword>
<gene>
    <name evidence="5" type="ORF">CDD82_7764</name>
</gene>
<evidence type="ECO:0000313" key="6">
    <source>
        <dbReference type="Proteomes" id="UP000224854"/>
    </source>
</evidence>
<dbReference type="InterPro" id="IPR001077">
    <property type="entry name" value="COMT_C"/>
</dbReference>
<organism evidence="5 6">
    <name type="scientific">Ophiocordyceps australis</name>
    <dbReference type="NCBI Taxonomy" id="1399860"/>
    <lineage>
        <taxon>Eukaryota</taxon>
        <taxon>Fungi</taxon>
        <taxon>Dikarya</taxon>
        <taxon>Ascomycota</taxon>
        <taxon>Pezizomycotina</taxon>
        <taxon>Sordariomycetes</taxon>
        <taxon>Hypocreomycetidae</taxon>
        <taxon>Hypocreales</taxon>
        <taxon>Ophiocordycipitaceae</taxon>
        <taxon>Ophiocordyceps</taxon>
    </lineage>
</organism>
<dbReference type="InterPro" id="IPR029063">
    <property type="entry name" value="SAM-dependent_MTases_sf"/>
</dbReference>
<dbReference type="SUPFAM" id="SSF53335">
    <property type="entry name" value="S-adenosyl-L-methionine-dependent methyltransferases"/>
    <property type="match status" value="1"/>
</dbReference>
<dbReference type="OrthoDB" id="1535081at2759"/>
<evidence type="ECO:0000256" key="2">
    <source>
        <dbReference type="ARBA" id="ARBA00022679"/>
    </source>
</evidence>
<dbReference type="PROSITE" id="PS51683">
    <property type="entry name" value="SAM_OMT_II"/>
    <property type="match status" value="1"/>
</dbReference>
<dbReference type="Gene3D" id="1.10.10.10">
    <property type="entry name" value="Winged helix-like DNA-binding domain superfamily/Winged helix DNA-binding domain"/>
    <property type="match status" value="1"/>
</dbReference>
<dbReference type="InterPro" id="IPR016461">
    <property type="entry name" value="COMT-like"/>
</dbReference>
<dbReference type="Gene3D" id="3.40.50.150">
    <property type="entry name" value="Vaccinia Virus protein VP39"/>
    <property type="match status" value="1"/>
</dbReference>
<evidence type="ECO:0000256" key="1">
    <source>
        <dbReference type="ARBA" id="ARBA00022603"/>
    </source>
</evidence>
<dbReference type="GO" id="GO:0032259">
    <property type="term" value="P:methylation"/>
    <property type="evidence" value="ECO:0007669"/>
    <property type="project" value="UniProtKB-KW"/>
</dbReference>
<sequence length="418" mass="47007">MPHKNGTNHLSSVDITIATRPNDLEALPGLLRDINASVDLVVLGKTVDRDDLLSKCRALVQALETPRETMINHIWAQIGVISAITFGVDCGLWRLMARDGDKTYRVADLAAELGVDAALLCRLMRHLASMRILNEVGKEEYRGTNYTKSLSIPAIGYGYLSNIPWLSAGGLKFNEYSRHHGWKSPTDATDTPLMHAYDMKMDVFTWLKSRGYDSYFNQYLGGYNLGRLPWMDPGVYPVRERLIEGATADANAVFLVDIGGNIGHDMIRFRRYFPDAPGRLILQDLPAVISQTKGLDERIEAMDYDFLTEQPIKGARAYLIHSCMHNWPDVVCEKMLARVKQAMKPGYSKLLLYELVIAEVGAHWEDTALDMVVMTYCASQERTAKAWHNLIEKRAGLKIVRIWNGGKGMESLIECELP</sequence>
<evidence type="ECO:0000256" key="3">
    <source>
        <dbReference type="ARBA" id="ARBA00022691"/>
    </source>
</evidence>
<keyword evidence="3" id="KW-0949">S-adenosyl-L-methionine</keyword>
<name>A0A2C5ZPU0_9HYPO</name>
<protein>
    <recommendedName>
        <fullName evidence="4">O-methyltransferase C-terminal domain-containing protein</fullName>
    </recommendedName>
</protein>
<keyword evidence="1" id="KW-0489">Methyltransferase</keyword>
<dbReference type="GO" id="GO:0008171">
    <property type="term" value="F:O-methyltransferase activity"/>
    <property type="evidence" value="ECO:0007669"/>
    <property type="project" value="InterPro"/>
</dbReference>
<dbReference type="PANTHER" id="PTHR43712:SF17">
    <property type="entry name" value="O-METHYLTRANSFERASE"/>
    <property type="match status" value="1"/>
</dbReference>
<reference evidence="5 6" key="1">
    <citation type="submission" date="2017-06" db="EMBL/GenBank/DDBJ databases">
        <title>Ant-infecting Ophiocordyceps genomes reveal a high diversity of potential behavioral manipulation genes and a possible major role for enterotoxins.</title>
        <authorList>
            <person name="De Bekker C."/>
            <person name="Evans H.C."/>
            <person name="Brachmann A."/>
            <person name="Hughes D.P."/>
        </authorList>
    </citation>
    <scope>NUCLEOTIDE SEQUENCE [LARGE SCALE GENOMIC DNA]</scope>
    <source>
        <strain evidence="5 6">1348a</strain>
    </source>
</reference>
<proteinExistence type="predicted"/>
<dbReference type="SUPFAM" id="SSF46785">
    <property type="entry name" value="Winged helix' DNA-binding domain"/>
    <property type="match status" value="1"/>
</dbReference>
<evidence type="ECO:0000313" key="5">
    <source>
        <dbReference type="EMBL" id="PHH81830.1"/>
    </source>
</evidence>
<dbReference type="PANTHER" id="PTHR43712">
    <property type="entry name" value="PUTATIVE (AFU_ORTHOLOGUE AFUA_4G14580)-RELATED"/>
    <property type="match status" value="1"/>
</dbReference>
<dbReference type="InterPro" id="IPR036388">
    <property type="entry name" value="WH-like_DNA-bd_sf"/>
</dbReference>
<dbReference type="EMBL" id="NJEU01000094">
    <property type="protein sequence ID" value="PHH81830.1"/>
    <property type="molecule type" value="Genomic_DNA"/>
</dbReference>
<keyword evidence="6" id="KW-1185">Reference proteome</keyword>
<evidence type="ECO:0000259" key="4">
    <source>
        <dbReference type="Pfam" id="PF00891"/>
    </source>
</evidence>
<accession>A0A2C5ZPU0</accession>